<dbReference type="Gene3D" id="1.10.150.130">
    <property type="match status" value="1"/>
</dbReference>
<sequence length="279" mass="32539">MNGTTFKTCSCRDAETGKRLGKACLKLRRPGGGERWRSTHGRWAYQLELPPHADGRWRNPLRRRGFATLEEVEAELERARARLALDEDPHIQRKVTELLLSMLKDTKALPPVEEVRRKVRTRQDLNPTVTVAEWMQEFLRRKRKIDAITRRSYEAHIRLYFIPYLGDIRLRLRCRMWRDVRGARGARRRHHHRPRERRCAGAGEGAVSAASRPGHHTPRGERLARTERDVRRHPRFPACPPGAYPSSGCTHRVHKTDSCQFQHFFEPLSVCIGWQSQVL</sequence>
<proteinExistence type="predicted"/>
<comment type="caution">
    <text evidence="3">The sequence shown here is derived from an EMBL/GenBank/DDBJ whole genome shotgun (WGS) entry which is preliminary data.</text>
</comment>
<accession>A0A5S4F0T0</accession>
<dbReference type="Proteomes" id="UP000306628">
    <property type="component" value="Unassembled WGS sequence"/>
</dbReference>
<dbReference type="EMBL" id="VCKX01000582">
    <property type="protein sequence ID" value="TMR09456.1"/>
    <property type="molecule type" value="Genomic_DNA"/>
</dbReference>
<evidence type="ECO:0000313" key="3">
    <source>
        <dbReference type="EMBL" id="TMR09456.1"/>
    </source>
</evidence>
<keyword evidence="1" id="KW-0238">DNA-binding</keyword>
<dbReference type="InterPro" id="IPR010998">
    <property type="entry name" value="Integrase_recombinase_N"/>
</dbReference>
<feature type="region of interest" description="Disordered" evidence="2">
    <location>
        <begin position="184"/>
        <end position="237"/>
    </location>
</feature>
<keyword evidence="4" id="KW-1185">Reference proteome</keyword>
<dbReference type="GO" id="GO:0003677">
    <property type="term" value="F:DNA binding"/>
    <property type="evidence" value="ECO:0007669"/>
    <property type="project" value="UniProtKB-KW"/>
</dbReference>
<protein>
    <recommendedName>
        <fullName evidence="5">Core-binding (CB) domain-containing protein</fullName>
    </recommendedName>
</protein>
<dbReference type="OrthoDB" id="9805859at2"/>
<evidence type="ECO:0008006" key="5">
    <source>
        <dbReference type="Google" id="ProtNLM"/>
    </source>
</evidence>
<feature type="compositionally biased region" description="Basic residues" evidence="2">
    <location>
        <begin position="184"/>
        <end position="196"/>
    </location>
</feature>
<evidence type="ECO:0000256" key="2">
    <source>
        <dbReference type="SAM" id="MobiDB-lite"/>
    </source>
</evidence>
<reference evidence="3 4" key="1">
    <citation type="submission" date="2019-05" db="EMBL/GenBank/DDBJ databases">
        <title>Draft genome sequence of Nonomuraea zeae DSM 100528.</title>
        <authorList>
            <person name="Saricaoglu S."/>
            <person name="Isik K."/>
        </authorList>
    </citation>
    <scope>NUCLEOTIDE SEQUENCE [LARGE SCALE GENOMIC DNA]</scope>
    <source>
        <strain evidence="3 4">DSM 100528</strain>
    </source>
</reference>
<gene>
    <name evidence="3" type="ORF">ETD85_61400</name>
</gene>
<feature type="compositionally biased region" description="Basic and acidic residues" evidence="2">
    <location>
        <begin position="218"/>
        <end position="230"/>
    </location>
</feature>
<evidence type="ECO:0000256" key="1">
    <source>
        <dbReference type="ARBA" id="ARBA00023125"/>
    </source>
</evidence>
<dbReference type="RefSeq" id="WP_138698953.1">
    <property type="nucleotide sequence ID" value="NZ_JBHSAZ010000119.1"/>
</dbReference>
<organism evidence="3 4">
    <name type="scientific">Nonomuraea zeae</name>
    <dbReference type="NCBI Taxonomy" id="1642303"/>
    <lineage>
        <taxon>Bacteria</taxon>
        <taxon>Bacillati</taxon>
        <taxon>Actinomycetota</taxon>
        <taxon>Actinomycetes</taxon>
        <taxon>Streptosporangiales</taxon>
        <taxon>Streptosporangiaceae</taxon>
        <taxon>Nonomuraea</taxon>
    </lineage>
</organism>
<evidence type="ECO:0000313" key="4">
    <source>
        <dbReference type="Proteomes" id="UP000306628"/>
    </source>
</evidence>
<dbReference type="AlphaFoldDB" id="A0A5S4F0T0"/>
<name>A0A5S4F0T0_9ACTN</name>